<accession>A0A8J7VSJ9</accession>
<name>A0A8J7VSJ9_9GAMM</name>
<evidence type="ECO:0000313" key="1">
    <source>
        <dbReference type="EMBL" id="MBR0561476.1"/>
    </source>
</evidence>
<dbReference type="EMBL" id="JAGQFT010000011">
    <property type="protein sequence ID" value="MBR0561476.1"/>
    <property type="molecule type" value="Genomic_DNA"/>
</dbReference>
<proteinExistence type="predicted"/>
<evidence type="ECO:0008006" key="4">
    <source>
        <dbReference type="Google" id="ProtNLM"/>
    </source>
</evidence>
<evidence type="ECO:0000313" key="3">
    <source>
        <dbReference type="Proteomes" id="UP000675747"/>
    </source>
</evidence>
<reference evidence="2 3" key="1">
    <citation type="journal article" date="2021" name="Microbiol. Resour. Announc.">
        <title>Draft Genome Sequence of Coralloluteibacterium stylophorae LMG 29479T.</title>
        <authorList>
            <person name="Karlyshev A.V."/>
            <person name="Kudryashova E.B."/>
            <person name="Ariskina E.V."/>
            <person name="Conroy A.P."/>
            <person name="Abidueva E.Y."/>
        </authorList>
    </citation>
    <scope>NUCLEOTIDE SEQUENCE [LARGE SCALE GENOMIC DNA]</scope>
    <source>
        <strain evidence="2 3">LMG 29479</strain>
    </source>
</reference>
<sequence>MREAGPPVPRLVGAGAMAAAIDPAAPRIWWPESGDALRADVVEAGHLEVLVLASPFCRYSIAAAEDIAADPTLALLRSGERTVWLVQPTGLDEVASVREWNRSHPQMPMALISDARVLPGVSRVETPTFVILREGTVLERVQGWPLETGNAPALRAALARAASGDDGI</sequence>
<dbReference type="Proteomes" id="UP000675747">
    <property type="component" value="Unassembled WGS sequence"/>
</dbReference>
<reference evidence="1" key="2">
    <citation type="submission" date="2021-04" db="EMBL/GenBank/DDBJ databases">
        <authorList>
            <person name="Karlyshev A.V."/>
        </authorList>
    </citation>
    <scope>NUCLEOTIDE SEQUENCE</scope>
    <source>
        <strain evidence="1">LMG 29479</strain>
    </source>
</reference>
<keyword evidence="3" id="KW-1185">Reference proteome</keyword>
<dbReference type="AlphaFoldDB" id="A0A8J7VSJ9"/>
<dbReference type="RefSeq" id="WP_211925443.1">
    <property type="nucleotide sequence ID" value="NZ_JAGQFT020000005.1"/>
</dbReference>
<comment type="caution">
    <text evidence="1">The sequence shown here is derived from an EMBL/GenBank/DDBJ whole genome shotgun (WGS) entry which is preliminary data.</text>
</comment>
<evidence type="ECO:0000313" key="2">
    <source>
        <dbReference type="EMBL" id="MBS7457464.1"/>
    </source>
</evidence>
<gene>
    <name evidence="2" type="ORF">KB893_009990</name>
    <name evidence="1" type="ORF">KB893_02905</name>
</gene>
<dbReference type="EMBL" id="JAGQFT020000005">
    <property type="protein sequence ID" value="MBS7457464.1"/>
    <property type="molecule type" value="Genomic_DNA"/>
</dbReference>
<protein>
    <recommendedName>
        <fullName evidence="4">Thioredoxin domain-containing protein</fullName>
    </recommendedName>
</protein>
<organism evidence="1">
    <name type="scientific">Coralloluteibacterium stylophorae</name>
    <dbReference type="NCBI Taxonomy" id="1776034"/>
    <lineage>
        <taxon>Bacteria</taxon>
        <taxon>Pseudomonadati</taxon>
        <taxon>Pseudomonadota</taxon>
        <taxon>Gammaproteobacteria</taxon>
        <taxon>Lysobacterales</taxon>
        <taxon>Lysobacteraceae</taxon>
        <taxon>Coralloluteibacterium</taxon>
    </lineage>
</organism>